<evidence type="ECO:0000256" key="1">
    <source>
        <dbReference type="ARBA" id="ARBA00009179"/>
    </source>
</evidence>
<sequence length="418" mass="46283">MIVIMFKKNIIKTLLLLSVAVFIFGTGYKLGEIKSRRSKLSELNKSVFNISNGSGSDQKSWDFTLFWEAWEQLEKKFIDKEKLDPKKMFYGAVKGMVASLDDPYTFFLTPEENQEAKNDLAGKFEGIGAQLGLKSGRIIIIAPLKNSPALKAGVKAGDFINKVDGKSTEGWALPQAVSKIRGEKGTAVKLTLQRNSKEFDVDITRDQINVESVELAYEKKAGNSIAYLKLNQFGDNTNDEWDKAVDEIQARWRSGEIKGLVLDVRDNPGGYLESSVYITSEFIPQGKLIVKQTSTVQEDKTYTAKRVGRLLDIPLVILLNQGSASASEILAGALRDHNRVRLVGEKSFGKGSVQEATNLKEGAGLHITVAKWILPNGDWINSKGIEPDIKVVNKVEESTTLERGSDLQLDKAIEVLLK</sequence>
<dbReference type="GO" id="GO:0004175">
    <property type="term" value="F:endopeptidase activity"/>
    <property type="evidence" value="ECO:0007669"/>
    <property type="project" value="TreeGrafter"/>
</dbReference>
<dbReference type="GO" id="GO:0006508">
    <property type="term" value="P:proteolysis"/>
    <property type="evidence" value="ECO:0007669"/>
    <property type="project" value="UniProtKB-KW"/>
</dbReference>
<dbReference type="InterPro" id="IPR001478">
    <property type="entry name" value="PDZ"/>
</dbReference>
<feature type="domain" description="PDZ" evidence="6">
    <location>
        <begin position="128"/>
        <end position="181"/>
    </location>
</feature>
<evidence type="ECO:0000256" key="3">
    <source>
        <dbReference type="ARBA" id="ARBA00022801"/>
    </source>
</evidence>
<evidence type="ECO:0000313" key="7">
    <source>
        <dbReference type="EMBL" id="OGK16388.1"/>
    </source>
</evidence>
<comment type="caution">
    <text evidence="7">The sequence shown here is derived from an EMBL/GenBank/DDBJ whole genome shotgun (WGS) entry which is preliminary data.</text>
</comment>
<comment type="similarity">
    <text evidence="1 5">Belongs to the peptidase S41A family.</text>
</comment>
<dbReference type="FunFam" id="2.30.42.10:FF:000063">
    <property type="entry name" value="Peptidase, S41 family"/>
    <property type="match status" value="1"/>
</dbReference>
<dbReference type="SUPFAM" id="SSF50156">
    <property type="entry name" value="PDZ domain-like"/>
    <property type="match status" value="1"/>
</dbReference>
<evidence type="ECO:0000313" key="8">
    <source>
        <dbReference type="Proteomes" id="UP000177208"/>
    </source>
</evidence>
<dbReference type="SMART" id="SM00228">
    <property type="entry name" value="PDZ"/>
    <property type="match status" value="1"/>
</dbReference>
<dbReference type="Gene3D" id="2.30.42.10">
    <property type="match status" value="1"/>
</dbReference>
<protein>
    <recommendedName>
        <fullName evidence="6">PDZ domain-containing protein</fullName>
    </recommendedName>
</protein>
<dbReference type="Pfam" id="PF00595">
    <property type="entry name" value="PDZ"/>
    <property type="match status" value="1"/>
</dbReference>
<evidence type="ECO:0000256" key="4">
    <source>
        <dbReference type="ARBA" id="ARBA00022825"/>
    </source>
</evidence>
<proteinExistence type="inferred from homology"/>
<keyword evidence="3 5" id="KW-0378">Hydrolase</keyword>
<dbReference type="InterPro" id="IPR036034">
    <property type="entry name" value="PDZ_sf"/>
</dbReference>
<dbReference type="EMBL" id="MFZG01000023">
    <property type="protein sequence ID" value="OGK16388.1"/>
    <property type="molecule type" value="Genomic_DNA"/>
</dbReference>
<keyword evidence="4 5" id="KW-0720">Serine protease</keyword>
<dbReference type="CDD" id="cd06782">
    <property type="entry name" value="cpPDZ_CPP-like"/>
    <property type="match status" value="1"/>
</dbReference>
<dbReference type="GO" id="GO:0030288">
    <property type="term" value="C:outer membrane-bounded periplasmic space"/>
    <property type="evidence" value="ECO:0007669"/>
    <property type="project" value="TreeGrafter"/>
</dbReference>
<dbReference type="PROSITE" id="PS50106">
    <property type="entry name" value="PDZ"/>
    <property type="match status" value="1"/>
</dbReference>
<gene>
    <name evidence="7" type="ORF">A2774_02950</name>
</gene>
<evidence type="ECO:0000256" key="2">
    <source>
        <dbReference type="ARBA" id="ARBA00022670"/>
    </source>
</evidence>
<dbReference type="Proteomes" id="UP000177208">
    <property type="component" value="Unassembled WGS sequence"/>
</dbReference>
<dbReference type="Pfam" id="PF22694">
    <property type="entry name" value="CtpB_N-like"/>
    <property type="match status" value="1"/>
</dbReference>
<dbReference type="InterPro" id="IPR055210">
    <property type="entry name" value="CtpA/B_N"/>
</dbReference>
<organism evidence="7 8">
    <name type="scientific">Candidatus Roizmanbacteria bacterium RIFCSPHIGHO2_01_FULL_39_12c</name>
    <dbReference type="NCBI Taxonomy" id="1802031"/>
    <lineage>
        <taxon>Bacteria</taxon>
        <taxon>Candidatus Roizmaniibacteriota</taxon>
    </lineage>
</organism>
<dbReference type="CDD" id="cd07560">
    <property type="entry name" value="Peptidase_S41_CPP"/>
    <property type="match status" value="1"/>
</dbReference>
<reference evidence="7 8" key="1">
    <citation type="journal article" date="2016" name="Nat. Commun.">
        <title>Thousands of microbial genomes shed light on interconnected biogeochemical processes in an aquifer system.</title>
        <authorList>
            <person name="Anantharaman K."/>
            <person name="Brown C.T."/>
            <person name="Hug L.A."/>
            <person name="Sharon I."/>
            <person name="Castelle C.J."/>
            <person name="Probst A.J."/>
            <person name="Thomas B.C."/>
            <person name="Singh A."/>
            <person name="Wilkins M.J."/>
            <person name="Karaoz U."/>
            <person name="Brodie E.L."/>
            <person name="Williams K.H."/>
            <person name="Hubbard S.S."/>
            <person name="Banfield J.F."/>
        </authorList>
    </citation>
    <scope>NUCLEOTIDE SEQUENCE [LARGE SCALE GENOMIC DNA]</scope>
</reference>
<dbReference type="InterPro" id="IPR005151">
    <property type="entry name" value="Tail-specific_protease"/>
</dbReference>
<dbReference type="AlphaFoldDB" id="A0A1F7GC18"/>
<dbReference type="InterPro" id="IPR029045">
    <property type="entry name" value="ClpP/crotonase-like_dom_sf"/>
</dbReference>
<evidence type="ECO:0000256" key="5">
    <source>
        <dbReference type="RuleBase" id="RU004404"/>
    </source>
</evidence>
<evidence type="ECO:0000259" key="6">
    <source>
        <dbReference type="PROSITE" id="PS50106"/>
    </source>
</evidence>
<dbReference type="Gene3D" id="3.90.226.10">
    <property type="entry name" value="2-enoyl-CoA Hydratase, Chain A, domain 1"/>
    <property type="match status" value="1"/>
</dbReference>
<dbReference type="GO" id="GO:0007165">
    <property type="term" value="P:signal transduction"/>
    <property type="evidence" value="ECO:0007669"/>
    <property type="project" value="TreeGrafter"/>
</dbReference>
<dbReference type="Gene3D" id="3.30.750.44">
    <property type="match status" value="1"/>
</dbReference>
<dbReference type="PANTHER" id="PTHR32060">
    <property type="entry name" value="TAIL-SPECIFIC PROTEASE"/>
    <property type="match status" value="1"/>
</dbReference>
<dbReference type="GO" id="GO:0008236">
    <property type="term" value="F:serine-type peptidase activity"/>
    <property type="evidence" value="ECO:0007669"/>
    <property type="project" value="UniProtKB-KW"/>
</dbReference>
<name>A0A1F7GC18_9BACT</name>
<dbReference type="PANTHER" id="PTHR32060:SF30">
    <property type="entry name" value="CARBOXY-TERMINAL PROCESSING PROTEASE CTPA"/>
    <property type="match status" value="1"/>
</dbReference>
<dbReference type="Pfam" id="PF03572">
    <property type="entry name" value="Peptidase_S41"/>
    <property type="match status" value="1"/>
</dbReference>
<keyword evidence="2 5" id="KW-0645">Protease</keyword>
<dbReference type="InterPro" id="IPR004447">
    <property type="entry name" value="Peptidase_S41A"/>
</dbReference>
<accession>A0A1F7GC18</accession>
<dbReference type="SUPFAM" id="SSF52096">
    <property type="entry name" value="ClpP/crotonase"/>
    <property type="match status" value="1"/>
</dbReference>
<dbReference type="SMART" id="SM00245">
    <property type="entry name" value="TSPc"/>
    <property type="match status" value="1"/>
</dbReference>
<dbReference type="NCBIfam" id="TIGR00225">
    <property type="entry name" value="prc"/>
    <property type="match status" value="1"/>
</dbReference>